<evidence type="ECO:0000256" key="3">
    <source>
        <dbReference type="ARBA" id="ARBA00022690"/>
    </source>
</evidence>
<dbReference type="AlphaFoldDB" id="A0A564YH51"/>
<proteinExistence type="predicted"/>
<keyword evidence="2" id="KW-0964">Secreted</keyword>
<protein>
    <recommendedName>
        <fullName evidence="7">BPTI/Kunitz inhibitor domain-containing protein</fullName>
    </recommendedName>
</protein>
<dbReference type="PANTHER" id="PTHR10083:SF381">
    <property type="entry name" value="BPTI_KUNITZ INHIBITOR DOMAIN-CONTAINING PROTEIN"/>
    <property type="match status" value="1"/>
</dbReference>
<dbReference type="InterPro" id="IPR002223">
    <property type="entry name" value="Kunitz_BPTI"/>
</dbReference>
<reference evidence="8 9" key="1">
    <citation type="submission" date="2019-07" db="EMBL/GenBank/DDBJ databases">
        <authorList>
            <person name="Jastrzebski P J."/>
            <person name="Paukszto L."/>
            <person name="Jastrzebski P J."/>
        </authorList>
    </citation>
    <scope>NUCLEOTIDE SEQUENCE [LARGE SCALE GENOMIC DNA]</scope>
    <source>
        <strain evidence="8 9">WMS-il1</strain>
    </source>
</reference>
<dbReference type="CDD" id="cd00109">
    <property type="entry name" value="Kunitz-type"/>
    <property type="match status" value="1"/>
</dbReference>
<keyword evidence="5" id="KW-1015">Disulfide bond</keyword>
<accession>A0A564YH51</accession>
<dbReference type="Pfam" id="PF00014">
    <property type="entry name" value="Kunitz_BPTI"/>
    <property type="match status" value="1"/>
</dbReference>
<evidence type="ECO:0000256" key="1">
    <source>
        <dbReference type="ARBA" id="ARBA00004613"/>
    </source>
</evidence>
<sequence length="84" mass="9559">MLKQIIVIFVCVLAICHCNNRMDQFEACNQPIDTGRCMAYFPRWGFDRSMGRCIPFIYGGCKGNQNNFHSMEECETLCLPGAAE</sequence>
<name>A0A564YH51_HYMDI</name>
<dbReference type="PANTHER" id="PTHR10083">
    <property type="entry name" value="KUNITZ-TYPE PROTEASE INHIBITOR-RELATED"/>
    <property type="match status" value="1"/>
</dbReference>
<evidence type="ECO:0000313" key="9">
    <source>
        <dbReference type="Proteomes" id="UP000321570"/>
    </source>
</evidence>
<dbReference type="InterPro" id="IPR036880">
    <property type="entry name" value="Kunitz_BPTI_sf"/>
</dbReference>
<dbReference type="Proteomes" id="UP000321570">
    <property type="component" value="Unassembled WGS sequence"/>
</dbReference>
<evidence type="ECO:0000313" key="8">
    <source>
        <dbReference type="EMBL" id="VUZ46526.1"/>
    </source>
</evidence>
<evidence type="ECO:0000256" key="4">
    <source>
        <dbReference type="ARBA" id="ARBA00022900"/>
    </source>
</evidence>
<evidence type="ECO:0000256" key="2">
    <source>
        <dbReference type="ARBA" id="ARBA00022525"/>
    </source>
</evidence>
<evidence type="ECO:0000259" key="7">
    <source>
        <dbReference type="PROSITE" id="PS50279"/>
    </source>
</evidence>
<keyword evidence="4" id="KW-0722">Serine protease inhibitor</keyword>
<feature type="chain" id="PRO_5022100045" description="BPTI/Kunitz inhibitor domain-containing protein" evidence="6">
    <location>
        <begin position="19"/>
        <end position="84"/>
    </location>
</feature>
<dbReference type="FunFam" id="4.10.410.10:FF:000020">
    <property type="entry name" value="Collagen, type VI, alpha 3"/>
    <property type="match status" value="1"/>
</dbReference>
<evidence type="ECO:0000256" key="5">
    <source>
        <dbReference type="ARBA" id="ARBA00023157"/>
    </source>
</evidence>
<keyword evidence="3" id="KW-0646">Protease inhibitor</keyword>
<dbReference type="EMBL" id="CABIJS010000222">
    <property type="protein sequence ID" value="VUZ46526.1"/>
    <property type="molecule type" value="Genomic_DNA"/>
</dbReference>
<dbReference type="PRINTS" id="PR00759">
    <property type="entry name" value="BASICPTASE"/>
</dbReference>
<dbReference type="PROSITE" id="PS50279">
    <property type="entry name" value="BPTI_KUNITZ_2"/>
    <property type="match status" value="1"/>
</dbReference>
<gene>
    <name evidence="8" type="ORF">WMSIL1_LOCUS6499</name>
</gene>
<evidence type="ECO:0000256" key="6">
    <source>
        <dbReference type="SAM" id="SignalP"/>
    </source>
</evidence>
<feature type="signal peptide" evidence="6">
    <location>
        <begin position="1"/>
        <end position="18"/>
    </location>
</feature>
<dbReference type="InterPro" id="IPR020901">
    <property type="entry name" value="Prtase_inh_Kunz-CS"/>
</dbReference>
<dbReference type="InterPro" id="IPR050098">
    <property type="entry name" value="TFPI/VKTCI-like"/>
</dbReference>
<dbReference type="Gene3D" id="4.10.410.10">
    <property type="entry name" value="Pancreatic trypsin inhibitor Kunitz domain"/>
    <property type="match status" value="1"/>
</dbReference>
<dbReference type="SMART" id="SM00131">
    <property type="entry name" value="KU"/>
    <property type="match status" value="1"/>
</dbReference>
<organism evidence="8 9">
    <name type="scientific">Hymenolepis diminuta</name>
    <name type="common">Rat tapeworm</name>
    <dbReference type="NCBI Taxonomy" id="6216"/>
    <lineage>
        <taxon>Eukaryota</taxon>
        <taxon>Metazoa</taxon>
        <taxon>Spiralia</taxon>
        <taxon>Lophotrochozoa</taxon>
        <taxon>Platyhelminthes</taxon>
        <taxon>Cestoda</taxon>
        <taxon>Eucestoda</taxon>
        <taxon>Cyclophyllidea</taxon>
        <taxon>Hymenolepididae</taxon>
        <taxon>Hymenolepis</taxon>
    </lineage>
</organism>
<dbReference type="GO" id="GO:0004867">
    <property type="term" value="F:serine-type endopeptidase inhibitor activity"/>
    <property type="evidence" value="ECO:0007669"/>
    <property type="project" value="UniProtKB-KW"/>
</dbReference>
<comment type="subcellular location">
    <subcellularLocation>
        <location evidence="1">Secreted</location>
    </subcellularLocation>
</comment>
<dbReference type="SUPFAM" id="SSF57362">
    <property type="entry name" value="BPTI-like"/>
    <property type="match status" value="1"/>
</dbReference>
<feature type="domain" description="BPTI/Kunitz inhibitor" evidence="7">
    <location>
        <begin position="28"/>
        <end position="78"/>
    </location>
</feature>
<dbReference type="PROSITE" id="PS00280">
    <property type="entry name" value="BPTI_KUNITZ_1"/>
    <property type="match status" value="1"/>
</dbReference>
<keyword evidence="6" id="KW-0732">Signal</keyword>
<keyword evidence="9" id="KW-1185">Reference proteome</keyword>
<dbReference type="GO" id="GO:0005615">
    <property type="term" value="C:extracellular space"/>
    <property type="evidence" value="ECO:0007669"/>
    <property type="project" value="TreeGrafter"/>
</dbReference>